<feature type="region of interest" description="Disordered" evidence="1">
    <location>
        <begin position="1"/>
        <end position="26"/>
    </location>
</feature>
<organism evidence="2 3">
    <name type="scientific">Potamilus streckersoni</name>
    <dbReference type="NCBI Taxonomy" id="2493646"/>
    <lineage>
        <taxon>Eukaryota</taxon>
        <taxon>Metazoa</taxon>
        <taxon>Spiralia</taxon>
        <taxon>Lophotrochozoa</taxon>
        <taxon>Mollusca</taxon>
        <taxon>Bivalvia</taxon>
        <taxon>Autobranchia</taxon>
        <taxon>Heteroconchia</taxon>
        <taxon>Palaeoheterodonta</taxon>
        <taxon>Unionida</taxon>
        <taxon>Unionoidea</taxon>
        <taxon>Unionidae</taxon>
        <taxon>Ambleminae</taxon>
        <taxon>Lampsilini</taxon>
        <taxon>Potamilus</taxon>
    </lineage>
</organism>
<reference evidence="2" key="1">
    <citation type="journal article" date="2021" name="Genome Biol. Evol.">
        <title>A High-Quality Reference Genome for a Parasitic Bivalve with Doubly Uniparental Inheritance (Bivalvia: Unionida).</title>
        <authorList>
            <person name="Smith C.H."/>
        </authorList>
    </citation>
    <scope>NUCLEOTIDE SEQUENCE</scope>
    <source>
        <strain evidence="2">CHS0354</strain>
    </source>
</reference>
<evidence type="ECO:0000313" key="3">
    <source>
        <dbReference type="Proteomes" id="UP001195483"/>
    </source>
</evidence>
<feature type="compositionally biased region" description="Polar residues" evidence="1">
    <location>
        <begin position="17"/>
        <end position="26"/>
    </location>
</feature>
<comment type="caution">
    <text evidence="2">The sequence shown here is derived from an EMBL/GenBank/DDBJ whole genome shotgun (WGS) entry which is preliminary data.</text>
</comment>
<evidence type="ECO:0000256" key="1">
    <source>
        <dbReference type="SAM" id="MobiDB-lite"/>
    </source>
</evidence>
<keyword evidence="3" id="KW-1185">Reference proteome</keyword>
<sequence length="77" mass="8812">MDSSKQQKPKPCIMHPWNSNPNSGLTPKFAANNTIRHAHEKEGNYEEQNQGEANIKSFFSSLQYRCITDFMPSLRAL</sequence>
<proteinExistence type="predicted"/>
<protein>
    <submittedName>
        <fullName evidence="2">Uncharacterized protein</fullName>
    </submittedName>
</protein>
<reference evidence="2" key="2">
    <citation type="journal article" date="2021" name="Genome Biol. Evol.">
        <title>Developing a high-quality reference genome for a parasitic bivalve with doubly uniparental inheritance (Bivalvia: Unionida).</title>
        <authorList>
            <person name="Smith C.H."/>
        </authorList>
    </citation>
    <scope>NUCLEOTIDE SEQUENCE</scope>
    <source>
        <strain evidence="2">CHS0354</strain>
        <tissue evidence="2">Mantle</tissue>
    </source>
</reference>
<accession>A0AAE0S502</accession>
<dbReference type="EMBL" id="JAEAOA010000170">
    <property type="protein sequence ID" value="KAK3585173.1"/>
    <property type="molecule type" value="Genomic_DNA"/>
</dbReference>
<dbReference type="Proteomes" id="UP001195483">
    <property type="component" value="Unassembled WGS sequence"/>
</dbReference>
<reference evidence="2" key="3">
    <citation type="submission" date="2023-05" db="EMBL/GenBank/DDBJ databases">
        <authorList>
            <person name="Smith C.H."/>
        </authorList>
    </citation>
    <scope>NUCLEOTIDE SEQUENCE</scope>
    <source>
        <strain evidence="2">CHS0354</strain>
        <tissue evidence="2">Mantle</tissue>
    </source>
</reference>
<evidence type="ECO:0000313" key="2">
    <source>
        <dbReference type="EMBL" id="KAK3585173.1"/>
    </source>
</evidence>
<dbReference type="AlphaFoldDB" id="A0AAE0S502"/>
<gene>
    <name evidence="2" type="ORF">CHS0354_001798</name>
</gene>
<name>A0AAE0S502_9BIVA</name>